<dbReference type="InterPro" id="IPR029068">
    <property type="entry name" value="Glyas_Bleomycin-R_OHBP_Dase"/>
</dbReference>
<dbReference type="Gene3D" id="3.10.180.10">
    <property type="entry name" value="2,3-Dihydroxybiphenyl 1,2-Dioxygenase, domain 1"/>
    <property type="match status" value="1"/>
</dbReference>
<dbReference type="Pfam" id="PF18029">
    <property type="entry name" value="Glyoxalase_6"/>
    <property type="match status" value="1"/>
</dbReference>
<proteinExistence type="predicted"/>
<dbReference type="PANTHER" id="PTHR35908">
    <property type="entry name" value="HYPOTHETICAL FUSION PROTEIN"/>
    <property type="match status" value="1"/>
</dbReference>
<gene>
    <name evidence="2" type="ORF">CBI38_17345</name>
</gene>
<organism evidence="2 3">
    <name type="scientific">Rhodococcus oxybenzonivorans</name>
    <dbReference type="NCBI Taxonomy" id="1990687"/>
    <lineage>
        <taxon>Bacteria</taxon>
        <taxon>Bacillati</taxon>
        <taxon>Actinomycetota</taxon>
        <taxon>Actinomycetes</taxon>
        <taxon>Mycobacteriales</taxon>
        <taxon>Nocardiaceae</taxon>
        <taxon>Rhodococcus</taxon>
    </lineage>
</organism>
<dbReference type="AlphaFoldDB" id="A0A2S2BWP7"/>
<dbReference type="KEGG" id="roz:CBI38_17345"/>
<keyword evidence="3" id="KW-1185">Reference proteome</keyword>
<name>A0A2S2BWP7_9NOCA</name>
<dbReference type="InterPro" id="IPR041581">
    <property type="entry name" value="Glyoxalase_6"/>
</dbReference>
<dbReference type="Proteomes" id="UP000245711">
    <property type="component" value="Chromosome"/>
</dbReference>
<dbReference type="OrthoDB" id="3212826at2"/>
<evidence type="ECO:0000259" key="1">
    <source>
        <dbReference type="Pfam" id="PF18029"/>
    </source>
</evidence>
<sequence>MNSRIIAVAVDCHDAQSLALFWCEALDYPSTRQWNDAYGRTYVEANRPGFPALLFQPVAEEKAAKNRLHLDIAPSSRTQDAEVQRLLALGARLLSNDSRVPWVVLADPEGNEFCVLPPHPEGDDAGG</sequence>
<dbReference type="EMBL" id="CP021354">
    <property type="protein sequence ID" value="AWK73057.1"/>
    <property type="molecule type" value="Genomic_DNA"/>
</dbReference>
<dbReference type="SUPFAM" id="SSF54593">
    <property type="entry name" value="Glyoxalase/Bleomycin resistance protein/Dihydroxybiphenyl dioxygenase"/>
    <property type="match status" value="1"/>
</dbReference>
<evidence type="ECO:0000313" key="3">
    <source>
        <dbReference type="Proteomes" id="UP000245711"/>
    </source>
</evidence>
<dbReference type="RefSeq" id="WP_109330715.1">
    <property type="nucleotide sequence ID" value="NZ_CP021354.1"/>
</dbReference>
<dbReference type="PANTHER" id="PTHR35908:SF1">
    <property type="entry name" value="CONSERVED PROTEIN"/>
    <property type="match status" value="1"/>
</dbReference>
<reference evidence="2 3" key="1">
    <citation type="submission" date="2017-05" db="EMBL/GenBank/DDBJ databases">
        <title>Isolation of Rhodococcus sp. S2-17 biodegrading of BP-3.</title>
        <authorList>
            <person name="Lee Y."/>
            <person name="Kim K.H."/>
            <person name="Chun B.H."/>
            <person name="Jung H.S."/>
            <person name="Jeon C.O."/>
        </authorList>
    </citation>
    <scope>NUCLEOTIDE SEQUENCE [LARGE SCALE GENOMIC DNA]</scope>
    <source>
        <strain evidence="2 3">S2-17</strain>
    </source>
</reference>
<protein>
    <recommendedName>
        <fullName evidence="1">Glyoxalase-like domain-containing protein</fullName>
    </recommendedName>
</protein>
<accession>A0A2S2BWP7</accession>
<feature type="domain" description="Glyoxalase-like" evidence="1">
    <location>
        <begin position="8"/>
        <end position="116"/>
    </location>
</feature>
<evidence type="ECO:0000313" key="2">
    <source>
        <dbReference type="EMBL" id="AWK73057.1"/>
    </source>
</evidence>